<evidence type="ECO:0000259" key="2">
    <source>
        <dbReference type="PROSITE" id="PS51724"/>
    </source>
</evidence>
<dbReference type="EMBL" id="JACWMX010000002">
    <property type="protein sequence ID" value="MBD1392843.1"/>
    <property type="molecule type" value="Genomic_DNA"/>
</dbReference>
<sequence>MKKAIFDQKAKPALFRYCFFCLLLFSSTITFGQTRGNVQVIREPLFDTLLSKRAMLNTGRNSSGLYTSSYGYRVQIYSGSKRTAAFNAQARFNSEFPEMRTYIIYHEPNFKVRAGDFRTRIEAERMKNQLNGTFSAMFIISEKINPPKTVISND</sequence>
<gene>
    <name evidence="3" type="ORF">IDJ76_07030</name>
</gene>
<dbReference type="PROSITE" id="PS51724">
    <property type="entry name" value="SPOR"/>
    <property type="match status" value="1"/>
</dbReference>
<dbReference type="Pfam" id="PF05036">
    <property type="entry name" value="SPOR"/>
    <property type="match status" value="1"/>
</dbReference>
<comment type="caution">
    <text evidence="3">The sequence shown here is derived from an EMBL/GenBank/DDBJ whole genome shotgun (WGS) entry which is preliminary data.</text>
</comment>
<dbReference type="SUPFAM" id="SSF110997">
    <property type="entry name" value="Sporulation related repeat"/>
    <property type="match status" value="1"/>
</dbReference>
<keyword evidence="4" id="KW-1185">Reference proteome</keyword>
<dbReference type="RefSeq" id="WP_191162149.1">
    <property type="nucleotide sequence ID" value="NZ_JACWMX010000002.1"/>
</dbReference>
<evidence type="ECO:0000313" key="4">
    <source>
        <dbReference type="Proteomes" id="UP000619078"/>
    </source>
</evidence>
<evidence type="ECO:0000256" key="1">
    <source>
        <dbReference type="SAM" id="SignalP"/>
    </source>
</evidence>
<proteinExistence type="predicted"/>
<protein>
    <submittedName>
        <fullName evidence="3">SPOR domain-containing protein</fullName>
    </submittedName>
</protein>
<dbReference type="Gene3D" id="3.30.70.1070">
    <property type="entry name" value="Sporulation related repeat"/>
    <property type="match status" value="1"/>
</dbReference>
<dbReference type="Proteomes" id="UP000619078">
    <property type="component" value="Unassembled WGS sequence"/>
</dbReference>
<organism evidence="3 4">
    <name type="scientific">Mucilaginibacter glaciei</name>
    <dbReference type="NCBI Taxonomy" id="2772109"/>
    <lineage>
        <taxon>Bacteria</taxon>
        <taxon>Pseudomonadati</taxon>
        <taxon>Bacteroidota</taxon>
        <taxon>Sphingobacteriia</taxon>
        <taxon>Sphingobacteriales</taxon>
        <taxon>Sphingobacteriaceae</taxon>
        <taxon>Mucilaginibacter</taxon>
    </lineage>
</organism>
<dbReference type="InterPro" id="IPR036680">
    <property type="entry name" value="SPOR-like_sf"/>
</dbReference>
<accession>A0A926S195</accession>
<dbReference type="AlphaFoldDB" id="A0A926S195"/>
<dbReference type="GO" id="GO:0042834">
    <property type="term" value="F:peptidoglycan binding"/>
    <property type="evidence" value="ECO:0007669"/>
    <property type="project" value="InterPro"/>
</dbReference>
<name>A0A926S195_9SPHI</name>
<feature type="chain" id="PRO_5037771142" evidence="1">
    <location>
        <begin position="33"/>
        <end position="154"/>
    </location>
</feature>
<evidence type="ECO:0000313" key="3">
    <source>
        <dbReference type="EMBL" id="MBD1392843.1"/>
    </source>
</evidence>
<feature type="signal peptide" evidence="1">
    <location>
        <begin position="1"/>
        <end position="32"/>
    </location>
</feature>
<feature type="domain" description="SPOR" evidence="2">
    <location>
        <begin position="66"/>
        <end position="146"/>
    </location>
</feature>
<dbReference type="InterPro" id="IPR007730">
    <property type="entry name" value="SPOR-like_dom"/>
</dbReference>
<reference evidence="3" key="1">
    <citation type="submission" date="2020-09" db="EMBL/GenBank/DDBJ databases">
        <title>Novel species of Mucilaginibacter isolated from a glacier on the Tibetan Plateau.</title>
        <authorList>
            <person name="Liu Q."/>
            <person name="Xin Y.-H."/>
        </authorList>
    </citation>
    <scope>NUCLEOTIDE SEQUENCE</scope>
    <source>
        <strain evidence="3">ZB1P21</strain>
    </source>
</reference>
<keyword evidence="1" id="KW-0732">Signal</keyword>